<gene>
    <name evidence="1" type="ORF">SHERM_12409</name>
</gene>
<protein>
    <submittedName>
        <fullName evidence="1">Calmodulin-like protein 7</fullName>
    </submittedName>
</protein>
<evidence type="ECO:0000313" key="2">
    <source>
        <dbReference type="Proteomes" id="UP001153555"/>
    </source>
</evidence>
<dbReference type="Proteomes" id="UP001153555">
    <property type="component" value="Unassembled WGS sequence"/>
</dbReference>
<organism evidence="1 2">
    <name type="scientific">Striga hermonthica</name>
    <name type="common">Purple witchweed</name>
    <name type="synonym">Buchnera hermonthica</name>
    <dbReference type="NCBI Taxonomy" id="68872"/>
    <lineage>
        <taxon>Eukaryota</taxon>
        <taxon>Viridiplantae</taxon>
        <taxon>Streptophyta</taxon>
        <taxon>Embryophyta</taxon>
        <taxon>Tracheophyta</taxon>
        <taxon>Spermatophyta</taxon>
        <taxon>Magnoliopsida</taxon>
        <taxon>eudicotyledons</taxon>
        <taxon>Gunneridae</taxon>
        <taxon>Pentapetalae</taxon>
        <taxon>asterids</taxon>
        <taxon>lamiids</taxon>
        <taxon>Lamiales</taxon>
        <taxon>Orobanchaceae</taxon>
        <taxon>Buchnereae</taxon>
        <taxon>Striga</taxon>
    </lineage>
</organism>
<name>A0A9N7MQE1_STRHE</name>
<reference evidence="1" key="1">
    <citation type="submission" date="2019-12" db="EMBL/GenBank/DDBJ databases">
        <authorList>
            <person name="Scholes J."/>
        </authorList>
    </citation>
    <scope>NUCLEOTIDE SEQUENCE</scope>
</reference>
<accession>A0A9N7MQE1</accession>
<dbReference type="OrthoDB" id="26525at2759"/>
<evidence type="ECO:0000313" key="1">
    <source>
        <dbReference type="EMBL" id="CAA0811145.1"/>
    </source>
</evidence>
<proteinExistence type="predicted"/>
<dbReference type="EMBL" id="CACSLK010007785">
    <property type="protein sequence ID" value="CAA0811145.1"/>
    <property type="molecule type" value="Genomic_DNA"/>
</dbReference>
<comment type="caution">
    <text evidence="1">The sequence shown here is derived from an EMBL/GenBank/DDBJ whole genome shotgun (WGS) entry which is preliminary data.</text>
</comment>
<sequence length="139" mass="15632">MATATSNEMSSASHYKISGSACRRRSWGDDWKIDANNVEEFSALYAAVMADGGGNEADSREEDIVKIDLGGDGRANFDDFRQMIKYGGFVRIRDRLRPELHPGGCDAQMPMIGWPIYAEQRMNMVFMGEEQKCLDFYAL</sequence>
<keyword evidence="2" id="KW-1185">Reference proteome</keyword>
<dbReference type="AlphaFoldDB" id="A0A9N7MQE1"/>